<name>A0A150U2L1_SORCE</name>
<accession>A0A150U2L1</accession>
<protein>
    <submittedName>
        <fullName evidence="1">Uncharacterized protein</fullName>
    </submittedName>
</protein>
<comment type="caution">
    <text evidence="1">The sequence shown here is derived from an EMBL/GenBank/DDBJ whole genome shotgun (WGS) entry which is preliminary data.</text>
</comment>
<evidence type="ECO:0000313" key="2">
    <source>
        <dbReference type="Proteomes" id="UP000075502"/>
    </source>
</evidence>
<dbReference type="EMBL" id="JEME01000109">
    <property type="protein sequence ID" value="KYG11182.1"/>
    <property type="molecule type" value="Genomic_DNA"/>
</dbReference>
<gene>
    <name evidence="1" type="ORF">BE21_08405</name>
</gene>
<dbReference type="AlphaFoldDB" id="A0A150U2L1"/>
<proteinExistence type="predicted"/>
<organism evidence="1 2">
    <name type="scientific">Sorangium cellulosum</name>
    <name type="common">Polyangium cellulosum</name>
    <dbReference type="NCBI Taxonomy" id="56"/>
    <lineage>
        <taxon>Bacteria</taxon>
        <taxon>Pseudomonadati</taxon>
        <taxon>Myxococcota</taxon>
        <taxon>Polyangia</taxon>
        <taxon>Polyangiales</taxon>
        <taxon>Polyangiaceae</taxon>
        <taxon>Sorangium</taxon>
    </lineage>
</organism>
<reference evidence="1 2" key="1">
    <citation type="submission" date="2014-02" db="EMBL/GenBank/DDBJ databases">
        <title>The small core and large imbalanced accessory genome model reveals a collaborative survival strategy of Sorangium cellulosum strains in nature.</title>
        <authorList>
            <person name="Han K."/>
            <person name="Peng R."/>
            <person name="Blom J."/>
            <person name="Li Y.-Z."/>
        </authorList>
    </citation>
    <scope>NUCLEOTIDE SEQUENCE [LARGE SCALE GENOMIC DNA]</scope>
    <source>
        <strain evidence="1 2">So0007-03</strain>
    </source>
</reference>
<sequence length="500" mass="56390">MMGPIHLPWSEREPILAALEAIAPGDGQAEHESNDPKTLLRFFLPTPSFRRALDPNAILILGERGAGKTELFRVLGTGQGFAALSAIRPGEELRLIAGFGRVLQQQTDQPSAASVQNLIDHDDAIKWRAFWLGMLAARLLAQGESLDLPANVATALRSPARLDGWLPEVLRDFDPVLSALDGLDMRLRERAHTIVVAYDEVDRIVPSYAGLFPPLRTLLALWLDWWRRWERLRPKIILRTDLWESRLLAFPDASKLAAHRVELTWQRLWLYQMLVKRMLNQGVALANFVRDGSRRFGYPLEEQHDPLLGAIPALDEDAFAAIVAALVGEYMGANPRKGYSYWWIPNHVADARGRALPRPFLQLIALAARSARERAARSGEEIGPLLVPSDFFEGMPHASEIRLKELEEQRVWLEPIRRAFEGGTVPMDRAEVIERLGAIPWPPEDDLRAPPTTDPERLLHDYLGPMGLIEMRVDGRINVPDIHRHALHLRRKGGIARRPT</sequence>
<dbReference type="Proteomes" id="UP000075502">
    <property type="component" value="Unassembled WGS sequence"/>
</dbReference>
<evidence type="ECO:0000313" key="1">
    <source>
        <dbReference type="EMBL" id="KYG11182.1"/>
    </source>
</evidence>